<dbReference type="GO" id="GO:0016020">
    <property type="term" value="C:membrane"/>
    <property type="evidence" value="ECO:0007669"/>
    <property type="project" value="InterPro"/>
</dbReference>
<feature type="transmembrane region" description="Helical" evidence="9">
    <location>
        <begin position="101"/>
        <end position="127"/>
    </location>
</feature>
<dbReference type="RefSeq" id="WP_089136241.1">
    <property type="nucleotide sequence ID" value="NZ_BCMG01000002.1"/>
</dbReference>
<dbReference type="CDD" id="cd16917">
    <property type="entry name" value="HATPase_UhpB-NarQ-NarX-like"/>
    <property type="match status" value="1"/>
</dbReference>
<evidence type="ECO:0000256" key="7">
    <source>
        <dbReference type="ARBA" id="ARBA00022840"/>
    </source>
</evidence>
<feature type="transmembrane region" description="Helical" evidence="9">
    <location>
        <begin position="20"/>
        <end position="43"/>
    </location>
</feature>
<feature type="domain" description="Histidine kinase/HSP90-like ATPase" evidence="10">
    <location>
        <begin position="324"/>
        <end position="412"/>
    </location>
</feature>
<dbReference type="Pfam" id="PF07730">
    <property type="entry name" value="HisKA_3"/>
    <property type="match status" value="1"/>
</dbReference>
<feature type="transmembrane region" description="Helical" evidence="9">
    <location>
        <begin position="161"/>
        <end position="182"/>
    </location>
</feature>
<evidence type="ECO:0000256" key="1">
    <source>
        <dbReference type="ARBA" id="ARBA00000085"/>
    </source>
</evidence>
<feature type="domain" description="Signal transduction histidine kinase subgroup 3 dimerisation and phosphoacceptor" evidence="11">
    <location>
        <begin position="217"/>
        <end position="284"/>
    </location>
</feature>
<proteinExistence type="predicted"/>
<feature type="transmembrane region" description="Helical" evidence="9">
    <location>
        <begin position="64"/>
        <end position="89"/>
    </location>
</feature>
<evidence type="ECO:0000256" key="3">
    <source>
        <dbReference type="ARBA" id="ARBA00022553"/>
    </source>
</evidence>
<dbReference type="GO" id="GO:0005524">
    <property type="term" value="F:ATP binding"/>
    <property type="evidence" value="ECO:0007669"/>
    <property type="project" value="UniProtKB-KW"/>
</dbReference>
<dbReference type="Gene3D" id="3.30.565.10">
    <property type="entry name" value="Histidine kinase-like ATPase, C-terminal domain"/>
    <property type="match status" value="1"/>
</dbReference>
<dbReference type="GO" id="GO:0000155">
    <property type="term" value="F:phosphorelay sensor kinase activity"/>
    <property type="evidence" value="ECO:0007669"/>
    <property type="project" value="InterPro"/>
</dbReference>
<keyword evidence="13" id="KW-1185">Reference proteome</keyword>
<name>A0A1Z5IFI3_9LACO</name>
<organism evidence="12 13">
    <name type="scientific">Secundilactobacillus silagei JCM 19001</name>
    <dbReference type="NCBI Taxonomy" id="1302250"/>
    <lineage>
        <taxon>Bacteria</taxon>
        <taxon>Bacillati</taxon>
        <taxon>Bacillota</taxon>
        <taxon>Bacilli</taxon>
        <taxon>Lactobacillales</taxon>
        <taxon>Lactobacillaceae</taxon>
        <taxon>Secundilactobacillus</taxon>
    </lineage>
</organism>
<dbReference type="EMBL" id="BCMG01000002">
    <property type="protein sequence ID" value="GAX00554.1"/>
    <property type="molecule type" value="Genomic_DNA"/>
</dbReference>
<dbReference type="Proteomes" id="UP000198402">
    <property type="component" value="Unassembled WGS sequence"/>
</dbReference>
<keyword evidence="9" id="KW-1133">Transmembrane helix</keyword>
<dbReference type="SUPFAM" id="SSF55874">
    <property type="entry name" value="ATPase domain of HSP90 chaperone/DNA topoisomerase II/histidine kinase"/>
    <property type="match status" value="1"/>
</dbReference>
<comment type="catalytic activity">
    <reaction evidence="1">
        <text>ATP + protein L-histidine = ADP + protein N-phospho-L-histidine.</text>
        <dbReference type="EC" id="2.7.13.3"/>
    </reaction>
</comment>
<reference evidence="12 13" key="1">
    <citation type="submission" date="2015-11" db="EMBL/GenBank/DDBJ databases">
        <title>Draft genome sequences of new species of the genus Lactobacillus isolated from orchardgrass silage.</title>
        <authorList>
            <person name="Tohno M."/>
            <person name="Tanizawa Y."/>
            <person name="Arita M."/>
        </authorList>
    </citation>
    <scope>NUCLEOTIDE SEQUENCE [LARGE SCALE GENOMIC DNA]</scope>
    <source>
        <strain evidence="12 13">IWT126</strain>
    </source>
</reference>
<keyword evidence="3" id="KW-0597">Phosphoprotein</keyword>
<dbReference type="STRING" id="1302250.GCA_001313225_03269"/>
<gene>
    <name evidence="12" type="ORF">IWT126_00569</name>
</gene>
<dbReference type="PANTHER" id="PTHR24421">
    <property type="entry name" value="NITRATE/NITRITE SENSOR PROTEIN NARX-RELATED"/>
    <property type="match status" value="1"/>
</dbReference>
<keyword evidence="7" id="KW-0067">ATP-binding</keyword>
<sequence length="419" mass="47271">MPKHNEAQKIQTLKKARVPLIVWMIMIGFVALSILSTSAFTIGQHLKIFSENRLPMSPPVQYHHSLTPVFLLIGIAGFILSIWLGPWLYQKRPWEMVCVPIVLLVIVVVVMPVSAPVMMVGTFPVLMIDSIIAYRRPQIMLTGLTLVYAILWVIYLLTVGWWLALVTLQSFVFVILIVAYYWRLYQQQLSERQRVEDLYSELQLAYKQVEASAIRSERQRVARELHDTLTQGLAAVVMQLEAANSFLDQGNTKRAKEIINDSVTASRKALQESRITLTDLRSTTEESLPARLQLTTEAIQKNYHIHTTIKFGDIPDYAPSQLTEITRIVTEALTNVAKHAKTDQALISSQLKDDIFKLKVIDFGQGFNTKNKLKPGHYGLSGLQERATRLDGVVTVISSLGEGTTVTLTMPTSRKELDN</sequence>
<evidence type="ECO:0000313" key="13">
    <source>
        <dbReference type="Proteomes" id="UP000198402"/>
    </source>
</evidence>
<keyword evidence="8" id="KW-0902">Two-component regulatory system</keyword>
<dbReference type="InterPro" id="IPR050482">
    <property type="entry name" value="Sensor_HK_TwoCompSys"/>
</dbReference>
<keyword evidence="6 12" id="KW-0418">Kinase</keyword>
<protein>
    <recommendedName>
        <fullName evidence="2">histidine kinase</fullName>
        <ecNumber evidence="2">2.7.13.3</ecNumber>
    </recommendedName>
</protein>
<keyword evidence="9" id="KW-0812">Transmembrane</keyword>
<keyword evidence="4" id="KW-0808">Transferase</keyword>
<evidence type="ECO:0000259" key="10">
    <source>
        <dbReference type="Pfam" id="PF02518"/>
    </source>
</evidence>
<dbReference type="OrthoDB" id="9781904at2"/>
<dbReference type="PANTHER" id="PTHR24421:SF10">
    <property type="entry name" value="NITRATE_NITRITE SENSOR PROTEIN NARQ"/>
    <property type="match status" value="1"/>
</dbReference>
<dbReference type="Pfam" id="PF02518">
    <property type="entry name" value="HATPase_c"/>
    <property type="match status" value="1"/>
</dbReference>
<evidence type="ECO:0000256" key="2">
    <source>
        <dbReference type="ARBA" id="ARBA00012438"/>
    </source>
</evidence>
<evidence type="ECO:0000313" key="12">
    <source>
        <dbReference type="EMBL" id="GAX00554.1"/>
    </source>
</evidence>
<evidence type="ECO:0000256" key="6">
    <source>
        <dbReference type="ARBA" id="ARBA00022777"/>
    </source>
</evidence>
<evidence type="ECO:0000259" key="11">
    <source>
        <dbReference type="Pfam" id="PF07730"/>
    </source>
</evidence>
<dbReference type="InterPro" id="IPR011712">
    <property type="entry name" value="Sig_transdc_His_kin_sub3_dim/P"/>
</dbReference>
<evidence type="ECO:0000256" key="9">
    <source>
        <dbReference type="SAM" id="Phobius"/>
    </source>
</evidence>
<dbReference type="InterPro" id="IPR036890">
    <property type="entry name" value="HATPase_C_sf"/>
</dbReference>
<evidence type="ECO:0000256" key="4">
    <source>
        <dbReference type="ARBA" id="ARBA00022679"/>
    </source>
</evidence>
<dbReference type="GO" id="GO:0046983">
    <property type="term" value="F:protein dimerization activity"/>
    <property type="evidence" value="ECO:0007669"/>
    <property type="project" value="InterPro"/>
</dbReference>
<feature type="transmembrane region" description="Helical" evidence="9">
    <location>
        <begin position="139"/>
        <end position="155"/>
    </location>
</feature>
<dbReference type="Gene3D" id="1.20.5.1930">
    <property type="match status" value="1"/>
</dbReference>
<comment type="caution">
    <text evidence="12">The sequence shown here is derived from an EMBL/GenBank/DDBJ whole genome shotgun (WGS) entry which is preliminary data.</text>
</comment>
<dbReference type="InterPro" id="IPR003594">
    <property type="entry name" value="HATPase_dom"/>
</dbReference>
<keyword evidence="9" id="KW-0472">Membrane</keyword>
<accession>A0A1Z5IFI3</accession>
<dbReference type="AlphaFoldDB" id="A0A1Z5IFI3"/>
<dbReference type="EC" id="2.7.13.3" evidence="2"/>
<keyword evidence="5" id="KW-0547">Nucleotide-binding</keyword>
<evidence type="ECO:0000256" key="8">
    <source>
        <dbReference type="ARBA" id="ARBA00023012"/>
    </source>
</evidence>
<evidence type="ECO:0000256" key="5">
    <source>
        <dbReference type="ARBA" id="ARBA00022741"/>
    </source>
</evidence>